<gene>
    <name evidence="7" type="ORF">RDB_LOCUS136463</name>
</gene>
<dbReference type="SUPFAM" id="SSF52540">
    <property type="entry name" value="P-loop containing nucleoside triphosphate hydrolases"/>
    <property type="match status" value="1"/>
</dbReference>
<dbReference type="InterPro" id="IPR014017">
    <property type="entry name" value="DNA_helicase_UvrD-like_C"/>
</dbReference>
<evidence type="ECO:0000256" key="5">
    <source>
        <dbReference type="PROSITE-ProRule" id="PRU00560"/>
    </source>
</evidence>
<dbReference type="PROSITE" id="PS51198">
    <property type="entry name" value="UVRD_HELICASE_ATP_BIND"/>
    <property type="match status" value="1"/>
</dbReference>
<protein>
    <recommendedName>
        <fullName evidence="6">UvrD-like helicase ATP-binding domain-containing protein</fullName>
    </recommendedName>
</protein>
<dbReference type="InterPro" id="IPR014016">
    <property type="entry name" value="UvrD-like_ATP-bd"/>
</dbReference>
<comment type="caution">
    <text evidence="7">The sequence shown here is derived from an EMBL/GenBank/DDBJ whole genome shotgun (WGS) entry which is preliminary data.</text>
</comment>
<dbReference type="GO" id="GO:0004386">
    <property type="term" value="F:helicase activity"/>
    <property type="evidence" value="ECO:0007669"/>
    <property type="project" value="UniProtKB-UniRule"/>
</dbReference>
<dbReference type="PANTHER" id="PTHR21529:SF4">
    <property type="entry name" value="TPR AND ANKYRIN REPEAT-CONTAINING PROTEIN 1"/>
    <property type="match status" value="1"/>
</dbReference>
<dbReference type="PANTHER" id="PTHR21529">
    <property type="entry name" value="MAMMARY TURMOR VIRUS RECEPTOR HOMOLOG 1, 2 MTVR1, 2"/>
    <property type="match status" value="1"/>
</dbReference>
<dbReference type="Gene3D" id="3.40.50.300">
    <property type="entry name" value="P-loop containing nucleotide triphosphate hydrolases"/>
    <property type="match status" value="2"/>
</dbReference>
<dbReference type="EMBL" id="CAJMWR010004082">
    <property type="protein sequence ID" value="CAE6482708.1"/>
    <property type="molecule type" value="Genomic_DNA"/>
</dbReference>
<evidence type="ECO:0000256" key="2">
    <source>
        <dbReference type="ARBA" id="ARBA00022801"/>
    </source>
</evidence>
<evidence type="ECO:0000256" key="1">
    <source>
        <dbReference type="ARBA" id="ARBA00022741"/>
    </source>
</evidence>
<dbReference type="GO" id="GO:0016787">
    <property type="term" value="F:hydrolase activity"/>
    <property type="evidence" value="ECO:0007669"/>
    <property type="project" value="UniProtKB-UniRule"/>
</dbReference>
<keyword evidence="4 5" id="KW-0067">ATP-binding</keyword>
<proteinExistence type="predicted"/>
<evidence type="ECO:0000313" key="8">
    <source>
        <dbReference type="Proteomes" id="UP000663840"/>
    </source>
</evidence>
<feature type="non-terminal residue" evidence="7">
    <location>
        <position position="1"/>
    </location>
</feature>
<dbReference type="Pfam" id="PF00580">
    <property type="entry name" value="UvrD-helicase"/>
    <property type="match status" value="1"/>
</dbReference>
<dbReference type="Pfam" id="PF13361">
    <property type="entry name" value="UvrD_C"/>
    <property type="match status" value="1"/>
</dbReference>
<name>A0A8H3CIK7_9AGAM</name>
<dbReference type="InterPro" id="IPR027417">
    <property type="entry name" value="P-loop_NTPase"/>
</dbReference>
<feature type="domain" description="UvrD-like helicase ATP-binding" evidence="6">
    <location>
        <begin position="229"/>
        <end position="612"/>
    </location>
</feature>
<evidence type="ECO:0000313" key="7">
    <source>
        <dbReference type="EMBL" id="CAE6482708.1"/>
    </source>
</evidence>
<evidence type="ECO:0000259" key="6">
    <source>
        <dbReference type="PROSITE" id="PS51198"/>
    </source>
</evidence>
<evidence type="ECO:0000256" key="3">
    <source>
        <dbReference type="ARBA" id="ARBA00022806"/>
    </source>
</evidence>
<dbReference type="InterPro" id="IPR039904">
    <property type="entry name" value="TRANK1"/>
</dbReference>
<accession>A0A8H3CIK7</accession>
<sequence length="1453" mass="166300">HWSEGTAISHHLQPLNLYIESSSMNPSPGTSQWEILMASRAYKQYMKLEAEQRVFEIIETKIDELRDGQFTRENHNVVIGTSNLIPIYRARMSSDLRIIYRVDIVPDRSLKYDHQILKVLCIASRAHIDYGYWARISSSLYRGSYRDEYRDRCNFRLPQSATNQFIYLPAKYPHDDRLFTHDSMNILDEYDGKSVSQDQATTDSGFERYFPVNKALYNSVRANLEVNLPINLDPLEKSIVHNQNATIVVGRSGTGKTTALVYRMRAIHLQDQASTIRQMVVTRSRVLAKHIEATFLSLIESTSVANKTEAELAVMAEQYKQRSDPALIEFDNELDLREDLPPRFSLLEDSHFPLFISFDKVSSLAVEEKDTTGVIFVQLCSLLEADLIEYEQEQKQCKMPILRSNIIDLDVFESEYWPKFRNMLKFNLNPAFVYSEIMGVIKGSSKSIQDPNGFLSRDEYLAPTRKKLNRTDPGLRAQIYDLFGHYNKIKGERFERDPADRTRPLLKFIANKANNIQEWHAHPSNHLVDFLYVDEVQDNLMMDIHLLGSLCTSVQNTYWAGDTAQTIVAGSAFRIKDLGPYLFGEGAPTELYDSKPMANFTRFNLTGNFRSHTGIVNCAASIVDALYKHFPDSLDHMDPETSRWRGPPPVAFIDTDSEVCTFEQFLLGSSGSHASFGAQQAIIVRSEAVAQTFSPTLAELCPILSITNCKGLEFDDVIIYNFFASSEAPDAWDFVHGSPLKAHRNSKESVPPVYLCNDLKLLYVAITRARKRCWMWDHGPVNEAMQKFWLSQGLITTKRIFEAEGWGSVSSPKEWIEKGQEYFANGMYRLASACLKRGGENSRAQIAMAYHQMSRAKAEMLRGDSRESRSKLCQASRALDACGMDEENSGQIQSARHLRFHSATCLELAHEVREAAKMLIKAGYHEQAIRTLFRQQLIRDGVVLLLAHGSKLGSAVEQELLDYCRMHYFSKCNYELLPPLFKFNVEEQLSYARQESFRPQLKFLLDQHKRFAELAEIHREDRMLTDALEYFIKDFCEYDRSSSLEEGAKIVFCYSETVFGLESKKSANSINCMRIMLGKLFPHLSSLLPKQRRKFTLFDKLLDRFNDPNWAWIESEQWDQFDSEERIHKTMLVHLAVSDMGWLKNHPSPRRIRERLAWWMSYNSLIITIVEDSEPSRLPTAQRLLGFNPFRRDLLINSQFIVSKESVIYELSKKERVPTQQNSNGDILFPARWVDKLTKDGLRIPLERRLRQIHNSLNDLGLFKAADLATNACAARKPASPELYSCLSHQDKVKILLLGLSSTSSICDVLLSICGPEKTQPSVPRLWIQSLFDTIYSGTGLIREFDPTWLCDHSLTMDNLGTFLKKFILSVGPEATFNTGFSSLVIGYSLVMCFKESAYEGNIGPIRLNNSSHTCRNQLDNLDLNERLMGDYISSFFDWSDFNGLTNAITTLR</sequence>
<keyword evidence="1 5" id="KW-0547">Nucleotide-binding</keyword>
<keyword evidence="2 5" id="KW-0378">Hydrolase</keyword>
<reference evidence="7" key="1">
    <citation type="submission" date="2021-01" db="EMBL/GenBank/DDBJ databases">
        <authorList>
            <person name="Kaushik A."/>
        </authorList>
    </citation>
    <scope>NUCLEOTIDE SEQUENCE</scope>
    <source>
        <strain evidence="7">AG1-1A</strain>
    </source>
</reference>
<keyword evidence="3 5" id="KW-0347">Helicase</keyword>
<organism evidence="7 8">
    <name type="scientific">Rhizoctonia solani</name>
    <dbReference type="NCBI Taxonomy" id="456999"/>
    <lineage>
        <taxon>Eukaryota</taxon>
        <taxon>Fungi</taxon>
        <taxon>Dikarya</taxon>
        <taxon>Basidiomycota</taxon>
        <taxon>Agaricomycotina</taxon>
        <taxon>Agaricomycetes</taxon>
        <taxon>Cantharellales</taxon>
        <taxon>Ceratobasidiaceae</taxon>
        <taxon>Rhizoctonia</taxon>
    </lineage>
</organism>
<dbReference type="GO" id="GO:0005524">
    <property type="term" value="F:ATP binding"/>
    <property type="evidence" value="ECO:0007669"/>
    <property type="project" value="UniProtKB-UniRule"/>
</dbReference>
<evidence type="ECO:0000256" key="4">
    <source>
        <dbReference type="ARBA" id="ARBA00022840"/>
    </source>
</evidence>
<dbReference type="Proteomes" id="UP000663840">
    <property type="component" value="Unassembled WGS sequence"/>
</dbReference>
<feature type="binding site" evidence="5">
    <location>
        <begin position="250"/>
        <end position="257"/>
    </location>
    <ligand>
        <name>ATP</name>
        <dbReference type="ChEBI" id="CHEBI:30616"/>
    </ligand>
</feature>